<sequence>MLLTGAVPPQMNSAFFVTPTWSSPRTRVRPPARRTRTTSGMQSAPQTATASRATCTGWAGSAHGQVPQQHQERRACASARSTAGAPRSRMCPAAGERQ</sequence>
<evidence type="ECO:0000313" key="3">
    <source>
        <dbReference type="WBParaSite" id="maker-unitig_24159-snap-gene-0.1-mRNA-1"/>
    </source>
</evidence>
<feature type="compositionally biased region" description="Polar residues" evidence="1">
    <location>
        <begin position="40"/>
        <end position="54"/>
    </location>
</feature>
<reference evidence="3" key="1">
    <citation type="submission" date="2016-11" db="UniProtKB">
        <authorList>
            <consortium name="WormBaseParasite"/>
        </authorList>
    </citation>
    <scope>IDENTIFICATION</scope>
</reference>
<dbReference type="WBParaSite" id="maker-unitig_24159-snap-gene-0.1-mRNA-1">
    <property type="protein sequence ID" value="maker-unitig_24159-snap-gene-0.1-mRNA-1"/>
    <property type="gene ID" value="maker-unitig_24159-snap-gene-0.1"/>
</dbReference>
<evidence type="ECO:0000256" key="1">
    <source>
        <dbReference type="SAM" id="MobiDB-lite"/>
    </source>
</evidence>
<evidence type="ECO:0000313" key="2">
    <source>
        <dbReference type="Proteomes" id="UP000095280"/>
    </source>
</evidence>
<proteinExistence type="predicted"/>
<feature type="region of interest" description="Disordered" evidence="1">
    <location>
        <begin position="22"/>
        <end position="98"/>
    </location>
</feature>
<organism evidence="2 3">
    <name type="scientific">Macrostomum lignano</name>
    <dbReference type="NCBI Taxonomy" id="282301"/>
    <lineage>
        <taxon>Eukaryota</taxon>
        <taxon>Metazoa</taxon>
        <taxon>Spiralia</taxon>
        <taxon>Lophotrochozoa</taxon>
        <taxon>Platyhelminthes</taxon>
        <taxon>Rhabditophora</taxon>
        <taxon>Macrostomorpha</taxon>
        <taxon>Macrostomida</taxon>
        <taxon>Macrostomidae</taxon>
        <taxon>Macrostomum</taxon>
    </lineage>
</organism>
<feature type="compositionally biased region" description="Basic residues" evidence="1">
    <location>
        <begin position="26"/>
        <end position="36"/>
    </location>
</feature>
<dbReference type="AlphaFoldDB" id="A0A1I8F827"/>
<accession>A0A1I8F827</accession>
<keyword evidence="2" id="KW-1185">Reference proteome</keyword>
<protein>
    <submittedName>
        <fullName evidence="3">Alternative protein</fullName>
    </submittedName>
</protein>
<name>A0A1I8F827_9PLAT</name>
<dbReference type="Proteomes" id="UP000095280">
    <property type="component" value="Unplaced"/>
</dbReference>